<dbReference type="EMBL" id="JBGBPQ010000010">
    <property type="protein sequence ID" value="KAL1518907.1"/>
    <property type="molecule type" value="Genomic_DNA"/>
</dbReference>
<evidence type="ECO:0000313" key="3">
    <source>
        <dbReference type="Proteomes" id="UP001515480"/>
    </source>
</evidence>
<protein>
    <recommendedName>
        <fullName evidence="4">SGNH hydrolase-type esterase domain-containing protein</fullName>
    </recommendedName>
</protein>
<accession>A0AB34JCQ2</accession>
<dbReference type="AlphaFoldDB" id="A0AB34JCQ2"/>
<feature type="region of interest" description="Disordered" evidence="1">
    <location>
        <begin position="295"/>
        <end position="328"/>
    </location>
</feature>
<evidence type="ECO:0000256" key="1">
    <source>
        <dbReference type="SAM" id="MobiDB-lite"/>
    </source>
</evidence>
<comment type="caution">
    <text evidence="2">The sequence shown here is derived from an EMBL/GenBank/DDBJ whole genome shotgun (WGS) entry which is preliminary data.</text>
</comment>
<feature type="compositionally biased region" description="Pro residues" evidence="1">
    <location>
        <begin position="319"/>
        <end position="328"/>
    </location>
</feature>
<reference evidence="2 3" key="1">
    <citation type="journal article" date="2024" name="Science">
        <title>Giant polyketide synthase enzymes in the biosynthesis of giant marine polyether toxins.</title>
        <authorList>
            <person name="Fallon T.R."/>
            <person name="Shende V.V."/>
            <person name="Wierzbicki I.H."/>
            <person name="Pendleton A.L."/>
            <person name="Watervoot N.F."/>
            <person name="Auber R.P."/>
            <person name="Gonzalez D.J."/>
            <person name="Wisecaver J.H."/>
            <person name="Moore B.S."/>
        </authorList>
    </citation>
    <scope>NUCLEOTIDE SEQUENCE [LARGE SCALE GENOMIC DNA]</scope>
    <source>
        <strain evidence="2 3">12B1</strain>
    </source>
</reference>
<name>A0AB34JCQ2_PRYPA</name>
<sequence length="328" mass="36265">MAVSTRGFFREYHGHPVHDLEVLVERLPRSRGIAFLVGDSSFDNKYWINRQAEVACNGYEDVLDVPRCVPDVAFWVNHELMRVGLGYELCCVNAAVEEATLGLHAGGRLLPQDELVRARLCAKDVLVTSIGGNDVALRPSAATVVSMLALLLCPKWLIESGFAPGLGHFVDLFGRQTRKYIESLITPGREPRLVVCCMLYYLDMKPGGSWADNVLEKLGYNKDPEKLQLLLRKVYELGIQKITLKNIPVITVPMYEALDGTDTEDYVQRVEPSSQGGKKIARLIVGRIKDALAKLPKVAPSSPRKRSSSSESPRSPTVAMPPPTHAKS</sequence>
<keyword evidence="3" id="KW-1185">Reference proteome</keyword>
<dbReference type="Proteomes" id="UP001515480">
    <property type="component" value="Unassembled WGS sequence"/>
</dbReference>
<proteinExistence type="predicted"/>
<evidence type="ECO:0000313" key="2">
    <source>
        <dbReference type="EMBL" id="KAL1518907.1"/>
    </source>
</evidence>
<organism evidence="2 3">
    <name type="scientific">Prymnesium parvum</name>
    <name type="common">Toxic golden alga</name>
    <dbReference type="NCBI Taxonomy" id="97485"/>
    <lineage>
        <taxon>Eukaryota</taxon>
        <taxon>Haptista</taxon>
        <taxon>Haptophyta</taxon>
        <taxon>Prymnesiophyceae</taxon>
        <taxon>Prymnesiales</taxon>
        <taxon>Prymnesiaceae</taxon>
        <taxon>Prymnesium</taxon>
    </lineage>
</organism>
<evidence type="ECO:0008006" key="4">
    <source>
        <dbReference type="Google" id="ProtNLM"/>
    </source>
</evidence>
<gene>
    <name evidence="2" type="ORF">AB1Y20_003180</name>
</gene>